<feature type="transmembrane region" description="Helical" evidence="1">
    <location>
        <begin position="76"/>
        <end position="97"/>
    </location>
</feature>
<dbReference type="Proteomes" id="UP000531581">
    <property type="component" value="Unassembled WGS sequence"/>
</dbReference>
<protein>
    <submittedName>
        <fullName evidence="3">Uncharacterized protein</fullName>
    </submittedName>
</protein>
<reference evidence="4 5" key="1">
    <citation type="submission" date="2020-05" db="EMBL/GenBank/DDBJ databases">
        <title>Draft Genome Sequences of Sphingomonas sp. Isolated from the International Space Station.</title>
        <authorList>
            <person name="Bijlani S."/>
            <person name="Singh N.K."/>
            <person name="Mason C.E."/>
            <person name="Wang C.C."/>
            <person name="Venkateswaran K."/>
        </authorList>
    </citation>
    <scope>NUCLEOTIDE SEQUENCE [LARGE SCALE GENOMIC DNA]</scope>
    <source>
        <strain evidence="2 5">IIF7SW-B5</strain>
        <strain evidence="3">ISS-IIF7SWP</strain>
    </source>
</reference>
<accession>A0A7Y7QZ72</accession>
<proteinExistence type="predicted"/>
<keyword evidence="1" id="KW-1133">Transmembrane helix</keyword>
<organism evidence="3 4">
    <name type="scientific">Sphingomonas sanguinis</name>
    <dbReference type="NCBI Taxonomy" id="33051"/>
    <lineage>
        <taxon>Bacteria</taxon>
        <taxon>Pseudomonadati</taxon>
        <taxon>Pseudomonadota</taxon>
        <taxon>Alphaproteobacteria</taxon>
        <taxon>Sphingomonadales</taxon>
        <taxon>Sphingomonadaceae</taxon>
        <taxon>Sphingomonas</taxon>
    </lineage>
</organism>
<evidence type="ECO:0000313" key="4">
    <source>
        <dbReference type="Proteomes" id="UP000531581"/>
    </source>
</evidence>
<comment type="caution">
    <text evidence="3">The sequence shown here is derived from an EMBL/GenBank/DDBJ whole genome shotgun (WGS) entry which is preliminary data.</text>
</comment>
<evidence type="ECO:0000313" key="2">
    <source>
        <dbReference type="EMBL" id="NNG55637.1"/>
    </source>
</evidence>
<name>A0A7Y7QZ72_9SPHN</name>
<evidence type="ECO:0000313" key="5">
    <source>
        <dbReference type="Proteomes" id="UP000557656"/>
    </source>
</evidence>
<feature type="transmembrane region" description="Helical" evidence="1">
    <location>
        <begin position="109"/>
        <end position="128"/>
    </location>
</feature>
<sequence length="148" mass="16010">MNDRLPGSLFARGSLRLLVGTAVAVPIYNLLVVMPDKSISDWFKVPLCVVFALCAALTSIPAGASLRHNLDQETRLHRAVGTYFLFLALLIFQALAFPALKATWESSQPTFIAAGTLVAVEALVLSYLKKIAWDRAVKLTGDSVAHGQ</sequence>
<dbReference type="Proteomes" id="UP000557656">
    <property type="component" value="Unassembled WGS sequence"/>
</dbReference>
<keyword evidence="1" id="KW-0812">Transmembrane</keyword>
<evidence type="ECO:0000256" key="1">
    <source>
        <dbReference type="SAM" id="Phobius"/>
    </source>
</evidence>
<evidence type="ECO:0000313" key="3">
    <source>
        <dbReference type="EMBL" id="NVP33459.1"/>
    </source>
</evidence>
<keyword evidence="5" id="KW-1185">Reference proteome</keyword>
<gene>
    <name evidence="2" type="ORF">HKX05_20075</name>
    <name evidence="3" type="ORF">HLV41_20700</name>
</gene>
<dbReference type="EMBL" id="JABYQV010000043">
    <property type="protein sequence ID" value="NVP33459.1"/>
    <property type="molecule type" value="Genomic_DNA"/>
</dbReference>
<dbReference type="RefSeq" id="WP_170172277.1">
    <property type="nucleotide sequence ID" value="NZ_JABEOV010000040.1"/>
</dbReference>
<feature type="transmembrane region" description="Helical" evidence="1">
    <location>
        <begin position="43"/>
        <end position="64"/>
    </location>
</feature>
<keyword evidence="1" id="KW-0472">Membrane</keyword>
<dbReference type="AlphaFoldDB" id="A0A7Y7QZ72"/>
<dbReference type="EMBL" id="JABEOV010000040">
    <property type="protein sequence ID" value="NNG55637.1"/>
    <property type="molecule type" value="Genomic_DNA"/>
</dbReference>
<feature type="transmembrane region" description="Helical" evidence="1">
    <location>
        <begin position="9"/>
        <end position="31"/>
    </location>
</feature>